<dbReference type="Pfam" id="PF08284">
    <property type="entry name" value="RVP_2"/>
    <property type="match status" value="1"/>
</dbReference>
<feature type="domain" description="Retrotransposon gag" evidence="2">
    <location>
        <begin position="32"/>
        <end position="124"/>
    </location>
</feature>
<keyword evidence="6" id="KW-1185">Reference proteome</keyword>
<dbReference type="Gene3D" id="3.30.70.270">
    <property type="match status" value="2"/>
</dbReference>
<evidence type="ECO:0000259" key="4">
    <source>
        <dbReference type="Pfam" id="PF24626"/>
    </source>
</evidence>
<feature type="domain" description="Reverse transcriptase/retrotransposon-derived protein RNase H-like" evidence="3">
    <location>
        <begin position="439"/>
        <end position="489"/>
    </location>
</feature>
<evidence type="ECO:0000259" key="2">
    <source>
        <dbReference type="Pfam" id="PF03732"/>
    </source>
</evidence>
<dbReference type="InterPro" id="IPR056924">
    <property type="entry name" value="SH3_Tf2-1"/>
</dbReference>
<dbReference type="Gene3D" id="2.40.70.10">
    <property type="entry name" value="Acid Proteases"/>
    <property type="match status" value="1"/>
</dbReference>
<comment type="caution">
    <text evidence="5">The sequence shown here is derived from an EMBL/GenBank/DDBJ whole genome shotgun (WGS) entry which is preliminary data.</text>
</comment>
<dbReference type="SUPFAM" id="SSF56672">
    <property type="entry name" value="DNA/RNA polymerases"/>
    <property type="match status" value="1"/>
</dbReference>
<dbReference type="PANTHER" id="PTHR46148">
    <property type="entry name" value="CHROMO DOMAIN-CONTAINING PROTEIN"/>
    <property type="match status" value="1"/>
</dbReference>
<dbReference type="InterPro" id="IPR005162">
    <property type="entry name" value="Retrotrans_gag_dom"/>
</dbReference>
<dbReference type="Proteomes" id="UP000325315">
    <property type="component" value="Unassembled WGS sequence"/>
</dbReference>
<feature type="domain" description="Tf2-1-like SH3-like" evidence="4">
    <location>
        <begin position="631"/>
        <end position="672"/>
    </location>
</feature>
<dbReference type="AlphaFoldDB" id="A0A5B6VMS6"/>
<organism evidence="5 6">
    <name type="scientific">Gossypium australe</name>
    <dbReference type="NCBI Taxonomy" id="47621"/>
    <lineage>
        <taxon>Eukaryota</taxon>
        <taxon>Viridiplantae</taxon>
        <taxon>Streptophyta</taxon>
        <taxon>Embryophyta</taxon>
        <taxon>Tracheophyta</taxon>
        <taxon>Spermatophyta</taxon>
        <taxon>Magnoliopsida</taxon>
        <taxon>eudicotyledons</taxon>
        <taxon>Gunneridae</taxon>
        <taxon>Pentapetalae</taxon>
        <taxon>rosids</taxon>
        <taxon>malvids</taxon>
        <taxon>Malvales</taxon>
        <taxon>Malvaceae</taxon>
        <taxon>Malvoideae</taxon>
        <taxon>Gossypium</taxon>
    </lineage>
</organism>
<evidence type="ECO:0000259" key="3">
    <source>
        <dbReference type="Pfam" id="PF17919"/>
    </source>
</evidence>
<proteinExistence type="predicted"/>
<gene>
    <name evidence="5" type="ORF">EPI10_016080</name>
</gene>
<sequence length="761" mass="88049">MSDDADNVVDQEVHIGDESTRKFDKFELVTLSVHANGEAYSWWKIVTRHVPAEVADWEFFQVEFQKKYVGELYLEDRKQEFLMLKQEDMSIVDYEREYSRLSTYAKELILTEEDNCKCYVPGMRNEIRTQLVALIIKEFADLSERAKMVEQSLGLCKKVEPPRATGSSTPIKVQDRQPTVSVGSVKGPNRVLETQNCEHYGKKHWEKCWKLPKDPGSSYLYVNSDIVKSGNMNYEMSKVAMSPFGDFDIILGMDWLTEHGVVLDCGKKKFSVQDKKGKVIEVSDVKTSGSNQIISLMQVDKLLKQGCKAFLAYVINSKTKSKDIGDIRTVCEFSNVFPEELPGLPPNRDVEFAIEVFPEIEHEQHLRIVLQVFREKQLFGKFSKCELWLTKVVSLGHVISANRICVDPENIETIVQWKAPKNVSEICNFVGLAGYYRRFNEKCQEIFDKLKHLLTEALILTLPESGKEFVVYSDASLSGLGYVLMQEGKRYLLYTDHKGLKYILTQKDLNLRQWRWIELVKDYDYVINYHPDKANVVADGLSRKVVVDLRAMFAQLNVNYDGNLLAELRIKLVLFDQIREAQLPYLKLSEKRKMVQDESIKDFSIDDRVIVSNQAFKWPLRKLCMVGDVEHPYVGPYEITERVGPVVYRLALPVELQKIHDVFHVSILIRYRSDPSHILSAEEIDLQSNLTYEEEPVEILTHEVKELCNKRVPLVKVLWHSHNVEEATWESEEIMRSQYPHLFSSKFRGRNLLRGRDCNVP</sequence>
<dbReference type="InterPro" id="IPR021109">
    <property type="entry name" value="Peptidase_aspartic_dom_sf"/>
</dbReference>
<dbReference type="InterPro" id="IPR043128">
    <property type="entry name" value="Rev_trsase/Diguanyl_cyclase"/>
</dbReference>
<evidence type="ECO:0000313" key="6">
    <source>
        <dbReference type="Proteomes" id="UP000325315"/>
    </source>
</evidence>
<feature type="compositionally biased region" description="Polar residues" evidence="1">
    <location>
        <begin position="166"/>
        <end position="182"/>
    </location>
</feature>
<dbReference type="InterPro" id="IPR043502">
    <property type="entry name" value="DNA/RNA_pol_sf"/>
</dbReference>
<dbReference type="Pfam" id="PF03732">
    <property type="entry name" value="Retrotrans_gag"/>
    <property type="match status" value="1"/>
</dbReference>
<evidence type="ECO:0000256" key="1">
    <source>
        <dbReference type="SAM" id="MobiDB-lite"/>
    </source>
</evidence>
<dbReference type="PANTHER" id="PTHR46148:SF44">
    <property type="entry name" value="GAG-POL POLYPROTEIN"/>
    <property type="match status" value="1"/>
</dbReference>
<reference evidence="6" key="1">
    <citation type="journal article" date="2019" name="Plant Biotechnol. J.">
        <title>Genome sequencing of the Australian wild diploid species Gossypium australe highlights disease resistance and delayed gland morphogenesis.</title>
        <authorList>
            <person name="Cai Y."/>
            <person name="Cai X."/>
            <person name="Wang Q."/>
            <person name="Wang P."/>
            <person name="Zhang Y."/>
            <person name="Cai C."/>
            <person name="Xu Y."/>
            <person name="Wang K."/>
            <person name="Zhou Z."/>
            <person name="Wang C."/>
            <person name="Geng S."/>
            <person name="Li B."/>
            <person name="Dong Q."/>
            <person name="Hou Y."/>
            <person name="Wang H."/>
            <person name="Ai P."/>
            <person name="Liu Z."/>
            <person name="Yi F."/>
            <person name="Sun M."/>
            <person name="An G."/>
            <person name="Cheng J."/>
            <person name="Zhang Y."/>
            <person name="Shi Q."/>
            <person name="Xie Y."/>
            <person name="Shi X."/>
            <person name="Chang Y."/>
            <person name="Huang F."/>
            <person name="Chen Y."/>
            <person name="Hong S."/>
            <person name="Mi L."/>
            <person name="Sun Q."/>
            <person name="Zhang L."/>
            <person name="Zhou B."/>
            <person name="Peng R."/>
            <person name="Zhang X."/>
            <person name="Liu F."/>
        </authorList>
    </citation>
    <scope>NUCLEOTIDE SEQUENCE [LARGE SCALE GENOMIC DNA]</scope>
    <source>
        <strain evidence="6">cv. PA1801</strain>
    </source>
</reference>
<dbReference type="OrthoDB" id="1306017at2759"/>
<dbReference type="InterPro" id="IPR041577">
    <property type="entry name" value="RT_RNaseH_2"/>
</dbReference>
<dbReference type="Pfam" id="PF24626">
    <property type="entry name" value="SH3_Tf2-1"/>
    <property type="match status" value="1"/>
</dbReference>
<evidence type="ECO:0000313" key="5">
    <source>
        <dbReference type="EMBL" id="KAA3470367.1"/>
    </source>
</evidence>
<dbReference type="EMBL" id="SMMG02000006">
    <property type="protein sequence ID" value="KAA3470367.1"/>
    <property type="molecule type" value="Genomic_DNA"/>
</dbReference>
<name>A0A5B6VMS6_9ROSI</name>
<feature type="region of interest" description="Disordered" evidence="1">
    <location>
        <begin position="166"/>
        <end position="185"/>
    </location>
</feature>
<protein>
    <submittedName>
        <fullName evidence="5">DNA/RNA polymerases superfamily protein</fullName>
    </submittedName>
</protein>
<accession>A0A5B6VMS6</accession>
<dbReference type="Pfam" id="PF17919">
    <property type="entry name" value="RT_RNaseH_2"/>
    <property type="match status" value="1"/>
</dbReference>